<keyword evidence="7" id="KW-0472">Membrane</keyword>
<keyword evidence="6" id="KW-0653">Protein transport</keyword>
<dbReference type="Pfam" id="PF08479">
    <property type="entry name" value="POTRA_2"/>
    <property type="match status" value="1"/>
</dbReference>
<dbReference type="InterPro" id="IPR005565">
    <property type="entry name" value="Hemolysn_activator_HlyB_C"/>
</dbReference>
<evidence type="ECO:0000313" key="12">
    <source>
        <dbReference type="Proteomes" id="UP001215231"/>
    </source>
</evidence>
<dbReference type="InterPro" id="IPR035251">
    <property type="entry name" value="ShlB_POTRA"/>
</dbReference>
<gene>
    <name evidence="11" type="ORF">H3N35_22800</name>
</gene>
<evidence type="ECO:0000259" key="10">
    <source>
        <dbReference type="PROSITE" id="PS51779"/>
    </source>
</evidence>
<dbReference type="EMBL" id="CP059693">
    <property type="protein sequence ID" value="WDE11035.1"/>
    <property type="molecule type" value="Genomic_DNA"/>
</dbReference>
<evidence type="ECO:0000256" key="2">
    <source>
        <dbReference type="ARBA" id="ARBA00009055"/>
    </source>
</evidence>
<dbReference type="InterPro" id="IPR013686">
    <property type="entry name" value="Polypept-transport_assoc_ShlB"/>
</dbReference>
<proteinExistence type="inferred from homology"/>
<evidence type="ECO:0000313" key="11">
    <source>
        <dbReference type="EMBL" id="WDE11035.1"/>
    </source>
</evidence>
<protein>
    <submittedName>
        <fullName evidence="11">ShlB/FhaC/HecB family hemolysin secretion/activation protein</fullName>
    </submittedName>
</protein>
<evidence type="ECO:0000256" key="8">
    <source>
        <dbReference type="ARBA" id="ARBA00023237"/>
    </source>
</evidence>
<dbReference type="PANTHER" id="PTHR34597">
    <property type="entry name" value="SLR1661 PROTEIN"/>
    <property type="match status" value="1"/>
</dbReference>
<evidence type="ECO:0000256" key="7">
    <source>
        <dbReference type="ARBA" id="ARBA00023136"/>
    </source>
</evidence>
<keyword evidence="9" id="KW-0732">Signal</keyword>
<dbReference type="PROSITE" id="PS51779">
    <property type="entry name" value="POTRA"/>
    <property type="match status" value="1"/>
</dbReference>
<dbReference type="PIRSF" id="PIRSF029745">
    <property type="entry name" value="FhaC"/>
    <property type="match status" value="1"/>
</dbReference>
<dbReference type="InterPro" id="IPR034746">
    <property type="entry name" value="POTRA"/>
</dbReference>
<organism evidence="11 12">
    <name type="scientific">Thalassomonas haliotis</name>
    <dbReference type="NCBI Taxonomy" id="485448"/>
    <lineage>
        <taxon>Bacteria</taxon>
        <taxon>Pseudomonadati</taxon>
        <taxon>Pseudomonadota</taxon>
        <taxon>Gammaproteobacteria</taxon>
        <taxon>Alteromonadales</taxon>
        <taxon>Colwelliaceae</taxon>
        <taxon>Thalassomonas</taxon>
    </lineage>
</organism>
<comment type="subcellular location">
    <subcellularLocation>
        <location evidence="1">Cell outer membrane</location>
    </subcellularLocation>
</comment>
<evidence type="ECO:0000256" key="9">
    <source>
        <dbReference type="SAM" id="SignalP"/>
    </source>
</evidence>
<keyword evidence="5" id="KW-0812">Transmembrane</keyword>
<dbReference type="InterPro" id="IPR051544">
    <property type="entry name" value="TPS_OM_transporter"/>
</dbReference>
<keyword evidence="3" id="KW-0813">Transport</keyword>
<feature type="domain" description="POTRA" evidence="10">
    <location>
        <begin position="85"/>
        <end position="160"/>
    </location>
</feature>
<reference evidence="11 12" key="1">
    <citation type="journal article" date="2022" name="Mar. Drugs">
        <title>Bioassay-Guided Fractionation Leads to the Detection of Cholic Acid Generated by the Rare Thalassomonas sp.</title>
        <authorList>
            <person name="Pheiffer F."/>
            <person name="Schneider Y.K."/>
            <person name="Hansen E.H."/>
            <person name="Andersen J.H."/>
            <person name="Isaksson J."/>
            <person name="Busche T."/>
            <person name="R C."/>
            <person name="Kalinowski J."/>
            <person name="Zyl L.V."/>
            <person name="Trindade M."/>
        </authorList>
    </citation>
    <scope>NUCLEOTIDE SEQUENCE [LARGE SCALE GENOMIC DNA]</scope>
    <source>
        <strain evidence="11 12">A5K-61T</strain>
    </source>
</reference>
<feature type="signal peptide" evidence="9">
    <location>
        <begin position="1"/>
        <end position="31"/>
    </location>
</feature>
<dbReference type="Gene3D" id="2.40.160.50">
    <property type="entry name" value="membrane protein fhac: a member of the omp85/tpsb transporter family"/>
    <property type="match status" value="1"/>
</dbReference>
<comment type="similarity">
    <text evidence="2">Belongs to the TPS (TC 1.B.20) family.</text>
</comment>
<dbReference type="InterPro" id="IPR027282">
    <property type="entry name" value="TPS"/>
</dbReference>
<dbReference type="Proteomes" id="UP001215231">
    <property type="component" value="Chromosome"/>
</dbReference>
<evidence type="ECO:0000256" key="4">
    <source>
        <dbReference type="ARBA" id="ARBA00022452"/>
    </source>
</evidence>
<dbReference type="Gene3D" id="3.10.20.310">
    <property type="entry name" value="membrane protein fhac"/>
    <property type="match status" value="1"/>
</dbReference>
<dbReference type="Pfam" id="PF03865">
    <property type="entry name" value="ShlB"/>
    <property type="match status" value="1"/>
</dbReference>
<evidence type="ECO:0000256" key="3">
    <source>
        <dbReference type="ARBA" id="ARBA00022448"/>
    </source>
</evidence>
<dbReference type="PANTHER" id="PTHR34597:SF3">
    <property type="entry name" value="OUTER MEMBRANE TRANSPORTER CDIB"/>
    <property type="match status" value="1"/>
</dbReference>
<keyword evidence="8" id="KW-0998">Cell outer membrane</keyword>
<name>A0ABY7VDJ2_9GAMM</name>
<accession>A0ABY7VDJ2</accession>
<evidence type="ECO:0000256" key="6">
    <source>
        <dbReference type="ARBA" id="ARBA00022927"/>
    </source>
</evidence>
<sequence>MRLYQKPIKICAFTQLLLLLTGFVCTPGLYAQEQKLSDHEKQIKQGQDRIKSQLDPLLKKQDVFLQEQYREQEQAFLSDDAGACFDINRVIVENVTVFSEQEISSISSSFEHQCIGLNRINQLVTEISNLYLNHGYVTSRAYIQPQDLSDGILHVLVLEGFIQALSPGETHVGEKSGTEPLLTEKQLALAFPGRTGKLLNLRDLEQGLENLNRLGQNQAKTALLPGQNQGSSVVRVDNREASNWRASVGINNTGVEATGEYQLDASFIYENLFGINDSLVSSFSSNIGEHELPQSKSRSYSLVASVPYGYWLFSLNNNYYQYEQTVLGASVDFLTHGTSFNSSFIAQNTLYRGSADKLNLGLSFNRKESRNYIEDVFLDTSSRTIYVWDLSADYTRYFSTGTLNGALHINKSVPWFDAKRELADAEDDFQFIKYQLELGFSGAFTLAEQPVQFSSQLNWFYSPQVILASEGLSVGGRYSVRGISGDSLFGYRGGYLRNDFYLPLETPLALLPRLTVFFGLDVGTSNLPEYQDRNSDWLAGSVIGAQASIFGVSLSLSYARALRVPDFLNAQQQELDLTVRYNF</sequence>
<feature type="chain" id="PRO_5046330170" evidence="9">
    <location>
        <begin position="32"/>
        <end position="583"/>
    </location>
</feature>
<evidence type="ECO:0000256" key="1">
    <source>
        <dbReference type="ARBA" id="ARBA00004442"/>
    </source>
</evidence>
<dbReference type="RefSeq" id="WP_274051112.1">
    <property type="nucleotide sequence ID" value="NZ_CP059693.1"/>
</dbReference>
<dbReference type="Pfam" id="PF17287">
    <property type="entry name" value="POTRA_3"/>
    <property type="match status" value="1"/>
</dbReference>
<evidence type="ECO:0000256" key="5">
    <source>
        <dbReference type="ARBA" id="ARBA00022692"/>
    </source>
</evidence>
<keyword evidence="4" id="KW-1134">Transmembrane beta strand</keyword>
<keyword evidence="12" id="KW-1185">Reference proteome</keyword>